<feature type="region of interest" description="Disordered" evidence="1">
    <location>
        <begin position="38"/>
        <end position="142"/>
    </location>
</feature>
<keyword evidence="3" id="KW-1185">Reference proteome</keyword>
<feature type="compositionally biased region" description="Polar residues" evidence="1">
    <location>
        <begin position="57"/>
        <end position="89"/>
    </location>
</feature>
<feature type="compositionally biased region" description="Basic residues" evidence="1">
    <location>
        <begin position="126"/>
        <end position="136"/>
    </location>
</feature>
<comment type="caution">
    <text evidence="2">The sequence shown here is derived from an EMBL/GenBank/DDBJ whole genome shotgun (WGS) entry which is preliminary data.</text>
</comment>
<gene>
    <name evidence="2" type="ORF">E2C01_076510</name>
</gene>
<dbReference type="AlphaFoldDB" id="A0A5B7IDE0"/>
<evidence type="ECO:0000313" key="2">
    <source>
        <dbReference type="EMBL" id="MPC81872.1"/>
    </source>
</evidence>
<dbReference type="Proteomes" id="UP000324222">
    <property type="component" value="Unassembled WGS sequence"/>
</dbReference>
<name>A0A5B7IDE0_PORTR</name>
<evidence type="ECO:0000313" key="3">
    <source>
        <dbReference type="Proteomes" id="UP000324222"/>
    </source>
</evidence>
<dbReference type="EMBL" id="VSRR010058260">
    <property type="protein sequence ID" value="MPC81872.1"/>
    <property type="molecule type" value="Genomic_DNA"/>
</dbReference>
<evidence type="ECO:0000256" key="1">
    <source>
        <dbReference type="SAM" id="MobiDB-lite"/>
    </source>
</evidence>
<reference evidence="2 3" key="1">
    <citation type="submission" date="2019-05" db="EMBL/GenBank/DDBJ databases">
        <title>Another draft genome of Portunus trituberculatus and its Hox gene families provides insights of decapod evolution.</title>
        <authorList>
            <person name="Jeong J.-H."/>
            <person name="Song I."/>
            <person name="Kim S."/>
            <person name="Choi T."/>
            <person name="Kim D."/>
            <person name="Ryu S."/>
            <person name="Kim W."/>
        </authorList>
    </citation>
    <scope>NUCLEOTIDE SEQUENCE [LARGE SCALE GENOMIC DNA]</scope>
    <source>
        <tissue evidence="2">Muscle</tissue>
    </source>
</reference>
<protein>
    <submittedName>
        <fullName evidence="2">Uncharacterized protein</fullName>
    </submittedName>
</protein>
<organism evidence="2 3">
    <name type="scientific">Portunus trituberculatus</name>
    <name type="common">Swimming crab</name>
    <name type="synonym">Neptunus trituberculatus</name>
    <dbReference type="NCBI Taxonomy" id="210409"/>
    <lineage>
        <taxon>Eukaryota</taxon>
        <taxon>Metazoa</taxon>
        <taxon>Ecdysozoa</taxon>
        <taxon>Arthropoda</taxon>
        <taxon>Crustacea</taxon>
        <taxon>Multicrustacea</taxon>
        <taxon>Malacostraca</taxon>
        <taxon>Eumalacostraca</taxon>
        <taxon>Eucarida</taxon>
        <taxon>Decapoda</taxon>
        <taxon>Pleocyemata</taxon>
        <taxon>Brachyura</taxon>
        <taxon>Eubrachyura</taxon>
        <taxon>Portunoidea</taxon>
        <taxon>Portunidae</taxon>
        <taxon>Portuninae</taxon>
        <taxon>Portunus</taxon>
    </lineage>
</organism>
<proteinExistence type="predicted"/>
<accession>A0A5B7IDE0</accession>
<sequence length="172" mass="19051">MFTTVYCSAFFTHPSGHAAGHPMRSAAVRRSLEISVVRPSRRRCTSPSLKERALESVRSSAQRQSPSGAQETRTYSLHAGTKQTESEITNSRHSDAGGWSLLAEHPTTTQNTEAARDGGAGDWRQERRRSRHHHQPLRCQTQHSPPRFTPLLVLLILEVFVSNAASESVAIV</sequence>